<keyword evidence="2" id="KW-1185">Reference proteome</keyword>
<protein>
    <submittedName>
        <fullName evidence="1">Uncharacterized protein</fullName>
    </submittedName>
</protein>
<evidence type="ECO:0000313" key="2">
    <source>
        <dbReference type="Proteomes" id="UP001500326"/>
    </source>
</evidence>
<dbReference type="EMBL" id="BAAAOH010000001">
    <property type="protein sequence ID" value="GAA1994528.1"/>
    <property type="molecule type" value="Genomic_DNA"/>
</dbReference>
<name>A0ABP5EFA4_9MICO</name>
<gene>
    <name evidence="1" type="ORF">GCM10009777_32810</name>
</gene>
<proteinExistence type="predicted"/>
<accession>A0ABP5EFA4</accession>
<sequence length="424" mass="46026">MVGFPAVVPFPCERGKVRAFVDLTTVSSGQERLWLSRFLAKESEIDESDLVVAAASNSVDDRPGVVWVEGDPGQRWATLTTALSAFLDEAPDAPAKVVSFSNEVLHAARMTAGDRANVVTEEFKKYVPTRTVRWPSGTVSLDDAHAALTAALRANGGTLRMTTVRPAMASIDSRFKKSEIPSHPLNAQGVWGAMVSAAEDAGLVSTSGTPSNRLVKLVGGSAIEIDDASASLVPAGPAMFERDSDRYLSLLRAAALGPFQQVRIAIYGEIQRELDKGREVTIAQLLDRSIARVRKDIENAHVKGKDHLVKQGQALPWSSVRAFIGTLFTRQAVLLSAGEAVRADWLHLDSIASGLIDEWQLRLDGELVKYLIEQGCRVDQYAEVELGGALYNSRQDLAPVRAVLKHLIEVGACEFAPDYSLRLR</sequence>
<organism evidence="1 2">
    <name type="scientific">Microbacterium pumilum</name>
    <dbReference type="NCBI Taxonomy" id="344165"/>
    <lineage>
        <taxon>Bacteria</taxon>
        <taxon>Bacillati</taxon>
        <taxon>Actinomycetota</taxon>
        <taxon>Actinomycetes</taxon>
        <taxon>Micrococcales</taxon>
        <taxon>Microbacteriaceae</taxon>
        <taxon>Microbacterium</taxon>
    </lineage>
</organism>
<comment type="caution">
    <text evidence="1">The sequence shown here is derived from an EMBL/GenBank/DDBJ whole genome shotgun (WGS) entry which is preliminary data.</text>
</comment>
<reference evidence="2" key="1">
    <citation type="journal article" date="2019" name="Int. J. Syst. Evol. Microbiol.">
        <title>The Global Catalogue of Microorganisms (GCM) 10K type strain sequencing project: providing services to taxonomists for standard genome sequencing and annotation.</title>
        <authorList>
            <consortium name="The Broad Institute Genomics Platform"/>
            <consortium name="The Broad Institute Genome Sequencing Center for Infectious Disease"/>
            <person name="Wu L."/>
            <person name="Ma J."/>
        </authorList>
    </citation>
    <scope>NUCLEOTIDE SEQUENCE [LARGE SCALE GENOMIC DNA]</scope>
    <source>
        <strain evidence="2">JCM 14902</strain>
    </source>
</reference>
<evidence type="ECO:0000313" key="1">
    <source>
        <dbReference type="EMBL" id="GAA1994528.1"/>
    </source>
</evidence>
<dbReference type="Proteomes" id="UP001500326">
    <property type="component" value="Unassembled WGS sequence"/>
</dbReference>